<dbReference type="GO" id="GO:0016998">
    <property type="term" value="P:cell wall macromolecule catabolic process"/>
    <property type="evidence" value="ECO:0007669"/>
    <property type="project" value="InterPro"/>
</dbReference>
<dbReference type="Pfam" id="PF00959">
    <property type="entry name" value="Phage_lysozyme"/>
    <property type="match status" value="1"/>
</dbReference>
<dbReference type="RefSeq" id="WP_214621908.1">
    <property type="nucleotide sequence ID" value="NZ_JAHGAW010000002.1"/>
</dbReference>
<comment type="caution">
    <text evidence="8">The sequence shown here is derived from an EMBL/GenBank/DDBJ whole genome shotgun (WGS) entry which is preliminary data.</text>
</comment>
<dbReference type="EMBL" id="JAHGAW010000002">
    <property type="protein sequence ID" value="MBT2186177.1"/>
    <property type="molecule type" value="Genomic_DNA"/>
</dbReference>
<dbReference type="Gene3D" id="1.10.530.40">
    <property type="match status" value="1"/>
</dbReference>
<keyword evidence="9" id="KW-1185">Reference proteome</keyword>
<evidence type="ECO:0000256" key="1">
    <source>
        <dbReference type="ARBA" id="ARBA00000632"/>
    </source>
</evidence>
<dbReference type="InterPro" id="IPR023347">
    <property type="entry name" value="Lysozyme_dom_sf"/>
</dbReference>
<dbReference type="InterPro" id="IPR034690">
    <property type="entry name" value="Endolysin_T4_type"/>
</dbReference>
<dbReference type="InterPro" id="IPR002196">
    <property type="entry name" value="Glyco_hydro_24"/>
</dbReference>
<evidence type="ECO:0000256" key="6">
    <source>
        <dbReference type="RuleBase" id="RU003788"/>
    </source>
</evidence>
<keyword evidence="7" id="KW-0812">Transmembrane</keyword>
<keyword evidence="4 6" id="KW-0378">Hydrolase</keyword>
<keyword evidence="7" id="KW-0472">Membrane</keyword>
<dbReference type="GO" id="GO:0009253">
    <property type="term" value="P:peptidoglycan catabolic process"/>
    <property type="evidence" value="ECO:0007669"/>
    <property type="project" value="InterPro"/>
</dbReference>
<dbReference type="EC" id="3.2.1.17" evidence="6"/>
<evidence type="ECO:0000256" key="7">
    <source>
        <dbReference type="SAM" id="Phobius"/>
    </source>
</evidence>
<evidence type="ECO:0000313" key="8">
    <source>
        <dbReference type="EMBL" id="MBT2186177.1"/>
    </source>
</evidence>
<protein>
    <recommendedName>
        <fullName evidence="6">Lysozyme</fullName>
        <ecNumber evidence="6">3.2.1.17</ecNumber>
    </recommendedName>
</protein>
<proteinExistence type="inferred from homology"/>
<dbReference type="GO" id="GO:0031640">
    <property type="term" value="P:killing of cells of another organism"/>
    <property type="evidence" value="ECO:0007669"/>
    <property type="project" value="UniProtKB-KW"/>
</dbReference>
<evidence type="ECO:0000313" key="9">
    <source>
        <dbReference type="Proteomes" id="UP001138757"/>
    </source>
</evidence>
<dbReference type="PANTHER" id="PTHR38107">
    <property type="match status" value="1"/>
</dbReference>
<dbReference type="CDD" id="cd16900">
    <property type="entry name" value="endolysin_R21-like"/>
    <property type="match status" value="1"/>
</dbReference>
<dbReference type="PANTHER" id="PTHR38107:SF3">
    <property type="entry name" value="LYSOZYME RRRD-RELATED"/>
    <property type="match status" value="1"/>
</dbReference>
<feature type="transmembrane region" description="Helical" evidence="7">
    <location>
        <begin position="6"/>
        <end position="30"/>
    </location>
</feature>
<evidence type="ECO:0000256" key="2">
    <source>
        <dbReference type="ARBA" id="ARBA00022529"/>
    </source>
</evidence>
<keyword evidence="5 6" id="KW-0326">Glycosidase</keyword>
<dbReference type="InterPro" id="IPR023346">
    <property type="entry name" value="Lysozyme-like_dom_sf"/>
</dbReference>
<sequence length="165" mass="17590">MNGRGSQVVGALGGVLGGGGFIALAIALATPTVEKWEGTRTDPYRDPVGIWTVCTGETRVAMRRYTTAQCRAILQGALAGDYAPAVLKAVPALRDRPQQFAASISLAYNIGPAAFARSSVARHFNAGDWRGGCEAFLMWNRAGGRVVTGLDRRRHDERTLCLTGL</sequence>
<keyword evidence="2 6" id="KW-0929">Antimicrobial</keyword>
<gene>
    <name evidence="8" type="ORF">KK488_04380</name>
</gene>
<dbReference type="GO" id="GO:0042742">
    <property type="term" value="P:defense response to bacterium"/>
    <property type="evidence" value="ECO:0007669"/>
    <property type="project" value="UniProtKB-KW"/>
</dbReference>
<dbReference type="GO" id="GO:0003796">
    <property type="term" value="F:lysozyme activity"/>
    <property type="evidence" value="ECO:0007669"/>
    <property type="project" value="UniProtKB-EC"/>
</dbReference>
<accession>A0A9X1IPL4</accession>
<dbReference type="InterPro" id="IPR051018">
    <property type="entry name" value="Bacteriophage_GH24"/>
</dbReference>
<dbReference type="SUPFAM" id="SSF53955">
    <property type="entry name" value="Lysozyme-like"/>
    <property type="match status" value="1"/>
</dbReference>
<keyword evidence="3 6" id="KW-0081">Bacteriolytic enzyme</keyword>
<evidence type="ECO:0000256" key="4">
    <source>
        <dbReference type="ARBA" id="ARBA00022801"/>
    </source>
</evidence>
<evidence type="ECO:0000256" key="3">
    <source>
        <dbReference type="ARBA" id="ARBA00022638"/>
    </source>
</evidence>
<name>A0A9X1IPL4_9SPHN</name>
<comment type="similarity">
    <text evidence="6">Belongs to the glycosyl hydrolase 24 family.</text>
</comment>
<evidence type="ECO:0000256" key="5">
    <source>
        <dbReference type="ARBA" id="ARBA00023295"/>
    </source>
</evidence>
<dbReference type="Proteomes" id="UP001138757">
    <property type="component" value="Unassembled WGS sequence"/>
</dbReference>
<reference evidence="8" key="1">
    <citation type="submission" date="2021-05" db="EMBL/GenBank/DDBJ databases">
        <title>Genome of Sphingobium sp. strain.</title>
        <authorList>
            <person name="Fan R."/>
        </authorList>
    </citation>
    <scope>NUCLEOTIDE SEQUENCE</scope>
    <source>
        <strain evidence="8">H33</strain>
    </source>
</reference>
<keyword evidence="7" id="KW-1133">Transmembrane helix</keyword>
<comment type="catalytic activity">
    <reaction evidence="1 6">
        <text>Hydrolysis of (1-&gt;4)-beta-linkages between N-acetylmuramic acid and N-acetyl-D-glucosamine residues in a peptidoglycan and between N-acetyl-D-glucosamine residues in chitodextrins.</text>
        <dbReference type="EC" id="3.2.1.17"/>
    </reaction>
</comment>
<dbReference type="HAMAP" id="MF_04110">
    <property type="entry name" value="ENDOLYSIN_T4"/>
    <property type="match status" value="1"/>
</dbReference>
<organism evidence="8 9">
    <name type="scientific">Sphingobium nicotianae</name>
    <dbReference type="NCBI Taxonomy" id="2782607"/>
    <lineage>
        <taxon>Bacteria</taxon>
        <taxon>Pseudomonadati</taxon>
        <taxon>Pseudomonadota</taxon>
        <taxon>Alphaproteobacteria</taxon>
        <taxon>Sphingomonadales</taxon>
        <taxon>Sphingomonadaceae</taxon>
        <taxon>Sphingobium</taxon>
    </lineage>
</organism>
<dbReference type="AlphaFoldDB" id="A0A9X1IPL4"/>